<dbReference type="EMBL" id="UINC01006469">
    <property type="protein sequence ID" value="SVA27716.1"/>
    <property type="molecule type" value="Genomic_DNA"/>
</dbReference>
<dbReference type="PANTHER" id="PTHR30390">
    <property type="entry name" value="SEDOHEPTULOSE 7-PHOSPHATE ISOMERASE / DNAA INITIATOR-ASSOCIATING FACTOR FOR REPLICATION INITIATION"/>
    <property type="match status" value="1"/>
</dbReference>
<organism evidence="2">
    <name type="scientific">marine metagenome</name>
    <dbReference type="NCBI Taxonomy" id="408172"/>
    <lineage>
        <taxon>unclassified sequences</taxon>
        <taxon>metagenomes</taxon>
        <taxon>ecological metagenomes</taxon>
    </lineage>
</organism>
<dbReference type="InterPro" id="IPR035472">
    <property type="entry name" value="RpiR-like_SIS"/>
</dbReference>
<dbReference type="Gene3D" id="3.40.50.10490">
    <property type="entry name" value="Glucose-6-phosphate isomerase like protein, domain 1"/>
    <property type="match status" value="1"/>
</dbReference>
<name>A0A381UHM8_9ZZZZ</name>
<proteinExistence type="predicted"/>
<dbReference type="PANTHER" id="PTHR30390:SF7">
    <property type="entry name" value="PHOSPHOHEPTOSE ISOMERASE"/>
    <property type="match status" value="1"/>
</dbReference>
<dbReference type="GO" id="GO:1901135">
    <property type="term" value="P:carbohydrate derivative metabolic process"/>
    <property type="evidence" value="ECO:0007669"/>
    <property type="project" value="InterPro"/>
</dbReference>
<dbReference type="PROSITE" id="PS51464">
    <property type="entry name" value="SIS"/>
    <property type="match status" value="1"/>
</dbReference>
<gene>
    <name evidence="2" type="ORF">METZ01_LOCUS80570</name>
</gene>
<feature type="domain" description="SIS" evidence="1">
    <location>
        <begin position="33"/>
        <end position="222"/>
    </location>
</feature>
<dbReference type="InterPro" id="IPR046348">
    <property type="entry name" value="SIS_dom_sf"/>
</dbReference>
<evidence type="ECO:0000313" key="2">
    <source>
        <dbReference type="EMBL" id="SVA27716.1"/>
    </source>
</evidence>
<protein>
    <recommendedName>
        <fullName evidence="1">SIS domain-containing protein</fullName>
    </recommendedName>
</protein>
<dbReference type="CDD" id="cd05013">
    <property type="entry name" value="SIS_RpiR"/>
    <property type="match status" value="1"/>
</dbReference>
<dbReference type="InterPro" id="IPR001347">
    <property type="entry name" value="SIS_dom"/>
</dbReference>
<dbReference type="GO" id="GO:0097367">
    <property type="term" value="F:carbohydrate derivative binding"/>
    <property type="evidence" value="ECO:0007669"/>
    <property type="project" value="InterPro"/>
</dbReference>
<dbReference type="SUPFAM" id="SSF53697">
    <property type="entry name" value="SIS domain"/>
    <property type="match status" value="1"/>
</dbReference>
<dbReference type="AlphaFoldDB" id="A0A381UHM8"/>
<dbReference type="NCBIfam" id="NF002805">
    <property type="entry name" value="PRK02947.1"/>
    <property type="match status" value="1"/>
</dbReference>
<evidence type="ECO:0000259" key="1">
    <source>
        <dbReference type="PROSITE" id="PS51464"/>
    </source>
</evidence>
<sequence>MNAGKEYFNKTLELIKQLKENEIENIVQAAEVCADSISKKGLVFLFGAGHSRIMCEEMTPRQGCFPGFFALVEHAVSNHAAIIGPNGLRGPMYLEKYDGYAEEILKSYKFGPHDVMIVISVSGIRPLIVEMALGAKERGLPVIAMVARQHCESSKPGHHSGKKLTDVADIVIDSQCPPGDCVMELEGLDWKTGPVSTVMGALITNMIRCEVAERLIAKGINLELLPSHQAVGNPEVDNQLDRFYESYRKSLAHLYT</sequence>
<dbReference type="Pfam" id="PF13580">
    <property type="entry name" value="SIS_2"/>
    <property type="match status" value="1"/>
</dbReference>
<accession>A0A381UHM8</accession>
<dbReference type="InterPro" id="IPR050099">
    <property type="entry name" value="SIS_GmhA/DiaA_subfam"/>
</dbReference>
<reference evidence="2" key="1">
    <citation type="submission" date="2018-05" db="EMBL/GenBank/DDBJ databases">
        <authorList>
            <person name="Lanie J.A."/>
            <person name="Ng W.-L."/>
            <person name="Kazmierczak K.M."/>
            <person name="Andrzejewski T.M."/>
            <person name="Davidsen T.M."/>
            <person name="Wayne K.J."/>
            <person name="Tettelin H."/>
            <person name="Glass J.I."/>
            <person name="Rusch D."/>
            <person name="Podicherti R."/>
            <person name="Tsui H.-C.T."/>
            <person name="Winkler M.E."/>
        </authorList>
    </citation>
    <scope>NUCLEOTIDE SEQUENCE</scope>
</reference>